<sequence>MITEFIQTNSLKWDRFLSHGKRIFLKKDSTIYNQGDMLDGVYWVEKGLVQIKSSSNQGNVKNINMIGSGNFFGEFALINAPAITTAITLEDSVVYYFTVQDIKSLFRDFDESIMIILNSLLHKMAKMTETSFLETAEQQIAYTLLELSEHYHDHRIAIKQKELSEHTGLTRMTLNKVLKKWNHSGIIETENKVITIKNKRALDGYSRMNAI</sequence>
<dbReference type="SUPFAM" id="SSF51206">
    <property type="entry name" value="cAMP-binding domain-like"/>
    <property type="match status" value="1"/>
</dbReference>
<evidence type="ECO:0000256" key="3">
    <source>
        <dbReference type="ARBA" id="ARBA00023159"/>
    </source>
</evidence>
<dbReference type="OrthoDB" id="9812325at2"/>
<keyword evidence="4" id="KW-0804">Transcription</keyword>
<feature type="domain" description="Cyclic nucleotide-binding" evidence="5">
    <location>
        <begin position="24"/>
        <end position="78"/>
    </location>
</feature>
<dbReference type="Pfam" id="PF00027">
    <property type="entry name" value="cNMP_binding"/>
    <property type="match status" value="1"/>
</dbReference>
<dbReference type="PROSITE" id="PS51063">
    <property type="entry name" value="HTH_CRP_2"/>
    <property type="match status" value="1"/>
</dbReference>
<proteinExistence type="predicted"/>
<reference evidence="7 8" key="1">
    <citation type="submission" date="2019-09" db="EMBL/GenBank/DDBJ databases">
        <title>Whole genome sequences of isolates from the Mars Exploration Rovers.</title>
        <authorList>
            <person name="Seuylemezian A."/>
            <person name="Vaishampayan P."/>
        </authorList>
    </citation>
    <scope>NUCLEOTIDE SEQUENCE [LARGE SCALE GENOMIC DNA]</scope>
    <source>
        <strain evidence="7 8">MER_TA_151</strain>
    </source>
</reference>
<dbReference type="RefSeq" id="WP_150437978.1">
    <property type="nucleotide sequence ID" value="NZ_VYKL01000003.1"/>
</dbReference>
<dbReference type="InterPro" id="IPR000595">
    <property type="entry name" value="cNMP-bd_dom"/>
</dbReference>
<feature type="domain" description="HTH crp-type" evidence="6">
    <location>
        <begin position="134"/>
        <end position="200"/>
    </location>
</feature>
<evidence type="ECO:0000313" key="7">
    <source>
        <dbReference type="EMBL" id="KAA9032374.1"/>
    </source>
</evidence>
<dbReference type="InterPro" id="IPR036388">
    <property type="entry name" value="WH-like_DNA-bd_sf"/>
</dbReference>
<dbReference type="GO" id="GO:0005829">
    <property type="term" value="C:cytosol"/>
    <property type="evidence" value="ECO:0007669"/>
    <property type="project" value="TreeGrafter"/>
</dbReference>
<dbReference type="Gene3D" id="2.60.120.10">
    <property type="entry name" value="Jelly Rolls"/>
    <property type="match status" value="1"/>
</dbReference>
<dbReference type="InterPro" id="IPR018490">
    <property type="entry name" value="cNMP-bd_dom_sf"/>
</dbReference>
<dbReference type="SMART" id="SM00100">
    <property type="entry name" value="cNMP"/>
    <property type="match status" value="1"/>
</dbReference>
<dbReference type="InterPro" id="IPR012318">
    <property type="entry name" value="HTH_CRP"/>
</dbReference>
<dbReference type="GO" id="GO:0003677">
    <property type="term" value="F:DNA binding"/>
    <property type="evidence" value="ECO:0007669"/>
    <property type="project" value="UniProtKB-KW"/>
</dbReference>
<dbReference type="SUPFAM" id="SSF46785">
    <property type="entry name" value="Winged helix' DNA-binding domain"/>
    <property type="match status" value="1"/>
</dbReference>
<dbReference type="GO" id="GO:0003700">
    <property type="term" value="F:DNA-binding transcription factor activity"/>
    <property type="evidence" value="ECO:0007669"/>
    <property type="project" value="TreeGrafter"/>
</dbReference>
<dbReference type="PANTHER" id="PTHR24567">
    <property type="entry name" value="CRP FAMILY TRANSCRIPTIONAL REGULATORY PROTEIN"/>
    <property type="match status" value="1"/>
</dbReference>
<dbReference type="EMBL" id="VYKL01000003">
    <property type="protein sequence ID" value="KAA9032374.1"/>
    <property type="molecule type" value="Genomic_DNA"/>
</dbReference>
<evidence type="ECO:0000313" key="8">
    <source>
        <dbReference type="Proteomes" id="UP000326671"/>
    </source>
</evidence>
<dbReference type="PANTHER" id="PTHR24567:SF26">
    <property type="entry name" value="REGULATORY PROTEIN YEIL"/>
    <property type="match status" value="1"/>
</dbReference>
<dbReference type="Proteomes" id="UP000326671">
    <property type="component" value="Unassembled WGS sequence"/>
</dbReference>
<dbReference type="SMART" id="SM00419">
    <property type="entry name" value="HTH_CRP"/>
    <property type="match status" value="1"/>
</dbReference>
<keyword evidence="3" id="KW-0010">Activator</keyword>
<name>A0A5J5I8M0_9BACI</name>
<dbReference type="PROSITE" id="PS50042">
    <property type="entry name" value="CNMP_BINDING_3"/>
    <property type="match status" value="1"/>
</dbReference>
<dbReference type="InterPro" id="IPR014710">
    <property type="entry name" value="RmlC-like_jellyroll"/>
</dbReference>
<evidence type="ECO:0000259" key="6">
    <source>
        <dbReference type="PROSITE" id="PS51063"/>
    </source>
</evidence>
<keyword evidence="8" id="KW-1185">Reference proteome</keyword>
<evidence type="ECO:0000256" key="2">
    <source>
        <dbReference type="ARBA" id="ARBA00023125"/>
    </source>
</evidence>
<comment type="caution">
    <text evidence="7">The sequence shown here is derived from an EMBL/GenBank/DDBJ whole genome shotgun (WGS) entry which is preliminary data.</text>
</comment>
<evidence type="ECO:0000259" key="5">
    <source>
        <dbReference type="PROSITE" id="PS50042"/>
    </source>
</evidence>
<dbReference type="Pfam" id="PF13545">
    <property type="entry name" value="HTH_Crp_2"/>
    <property type="match status" value="1"/>
</dbReference>
<protein>
    <submittedName>
        <fullName evidence="7">Crp/Fnr family transcriptional regulator</fullName>
    </submittedName>
</protein>
<dbReference type="InterPro" id="IPR050397">
    <property type="entry name" value="Env_Response_Regulators"/>
</dbReference>
<dbReference type="AlphaFoldDB" id="A0A5J5I8M0"/>
<gene>
    <name evidence="7" type="ORF">F4V44_00215</name>
</gene>
<dbReference type="CDD" id="cd00038">
    <property type="entry name" value="CAP_ED"/>
    <property type="match status" value="1"/>
</dbReference>
<evidence type="ECO:0000256" key="4">
    <source>
        <dbReference type="ARBA" id="ARBA00023163"/>
    </source>
</evidence>
<evidence type="ECO:0000256" key="1">
    <source>
        <dbReference type="ARBA" id="ARBA00023015"/>
    </source>
</evidence>
<dbReference type="Gene3D" id="1.10.10.10">
    <property type="entry name" value="Winged helix-like DNA-binding domain superfamily/Winged helix DNA-binding domain"/>
    <property type="match status" value="1"/>
</dbReference>
<dbReference type="InterPro" id="IPR036390">
    <property type="entry name" value="WH_DNA-bd_sf"/>
</dbReference>
<accession>A0A5J5I8M0</accession>
<organism evidence="7 8">
    <name type="scientific">Niallia endozanthoxylica</name>
    <dbReference type="NCBI Taxonomy" id="2036016"/>
    <lineage>
        <taxon>Bacteria</taxon>
        <taxon>Bacillati</taxon>
        <taxon>Bacillota</taxon>
        <taxon>Bacilli</taxon>
        <taxon>Bacillales</taxon>
        <taxon>Bacillaceae</taxon>
        <taxon>Niallia</taxon>
    </lineage>
</organism>
<keyword evidence="2" id="KW-0238">DNA-binding</keyword>
<keyword evidence="1" id="KW-0805">Transcription regulation</keyword>